<dbReference type="STRING" id="1802556.A2999_01395"/>
<name>A0A1F8DP80_9BACT</name>
<accession>A0A1F8DP80</accession>
<organism evidence="2 3">
    <name type="scientific">Candidatus Wolfebacteria bacterium RIFCSPLOWO2_01_FULL_38_11</name>
    <dbReference type="NCBI Taxonomy" id="1802556"/>
    <lineage>
        <taxon>Bacteria</taxon>
        <taxon>Candidatus Wolfeibacteriota</taxon>
    </lineage>
</organism>
<dbReference type="AlphaFoldDB" id="A0A1F8DP80"/>
<evidence type="ECO:0000313" key="3">
    <source>
        <dbReference type="Proteomes" id="UP000178798"/>
    </source>
</evidence>
<gene>
    <name evidence="2" type="ORF">A2999_01395</name>
</gene>
<sequence>MKGIALRTTETKIQNGYEVMTAILDFKGIEYVLEMIKSVKAPEGASFLVTKVRVGNKLLWSFKNEQFRGFARFEEIMGIPIICLFSSDWKEIKRIIPLEDLHNSQRIMIAGEMQTVTSRDILEILEMKQGLADKLKVKVKFSENEKTALVFMRRKEEEKEELARQEKKKVHEEKIARIINRPQVSGYDENGFKKYGYPVVGDEWQLLPSGIFVVVVESYNNETGECGELIEAFEVKRGKGGKLEKKNTSKVFRKPVKAESAVLEGRFALFEINGTLKEVVVYQDMADVHTANKAGLNGGMLVTTEVKDEKGRHQIYSVADGEIKPVCHASPLV</sequence>
<protein>
    <submittedName>
        <fullName evidence="2">Uncharacterized protein</fullName>
    </submittedName>
</protein>
<dbReference type="Proteomes" id="UP000178798">
    <property type="component" value="Unassembled WGS sequence"/>
</dbReference>
<evidence type="ECO:0000256" key="1">
    <source>
        <dbReference type="SAM" id="Coils"/>
    </source>
</evidence>
<reference evidence="2 3" key="1">
    <citation type="journal article" date="2016" name="Nat. Commun.">
        <title>Thousands of microbial genomes shed light on interconnected biogeochemical processes in an aquifer system.</title>
        <authorList>
            <person name="Anantharaman K."/>
            <person name="Brown C.T."/>
            <person name="Hug L.A."/>
            <person name="Sharon I."/>
            <person name="Castelle C.J."/>
            <person name="Probst A.J."/>
            <person name="Thomas B.C."/>
            <person name="Singh A."/>
            <person name="Wilkins M.J."/>
            <person name="Karaoz U."/>
            <person name="Brodie E.L."/>
            <person name="Williams K.H."/>
            <person name="Hubbard S.S."/>
            <person name="Banfield J.F."/>
        </authorList>
    </citation>
    <scope>NUCLEOTIDE SEQUENCE [LARGE SCALE GENOMIC DNA]</scope>
</reference>
<proteinExistence type="predicted"/>
<keyword evidence="1" id="KW-0175">Coiled coil</keyword>
<dbReference type="EMBL" id="MGIQ01000021">
    <property type="protein sequence ID" value="OGM90443.1"/>
    <property type="molecule type" value="Genomic_DNA"/>
</dbReference>
<feature type="coiled-coil region" evidence="1">
    <location>
        <begin position="148"/>
        <end position="175"/>
    </location>
</feature>
<comment type="caution">
    <text evidence="2">The sequence shown here is derived from an EMBL/GenBank/DDBJ whole genome shotgun (WGS) entry which is preliminary data.</text>
</comment>
<evidence type="ECO:0000313" key="2">
    <source>
        <dbReference type="EMBL" id="OGM90443.1"/>
    </source>
</evidence>